<dbReference type="Pfam" id="PF06886">
    <property type="entry name" value="TPX2"/>
    <property type="match status" value="1"/>
</dbReference>
<dbReference type="InterPro" id="IPR044833">
    <property type="entry name" value="WDL5/6"/>
</dbReference>
<proteinExistence type="inferred from homology"/>
<feature type="compositionally biased region" description="Basic residues" evidence="7">
    <location>
        <begin position="321"/>
        <end position="331"/>
    </location>
</feature>
<evidence type="ECO:0000256" key="6">
    <source>
        <dbReference type="SAM" id="Coils"/>
    </source>
</evidence>
<keyword evidence="10" id="KW-1185">Reference proteome</keyword>
<evidence type="ECO:0000256" key="1">
    <source>
        <dbReference type="ARBA" id="ARBA00004245"/>
    </source>
</evidence>
<evidence type="ECO:0000256" key="5">
    <source>
        <dbReference type="ARBA" id="ARBA00023212"/>
    </source>
</evidence>
<dbReference type="PANTHER" id="PTHR31358:SF29">
    <property type="entry name" value="PROTEIN WVD2-LIKE 5-RELATED"/>
    <property type="match status" value="1"/>
</dbReference>
<evidence type="ECO:0000256" key="4">
    <source>
        <dbReference type="ARBA" id="ARBA00022701"/>
    </source>
</evidence>
<feature type="compositionally biased region" description="Basic and acidic residues" evidence="7">
    <location>
        <begin position="332"/>
        <end position="349"/>
    </location>
</feature>
<sequence>MESSDAMPVSAKEIPPENGALEQAAASRNEVVLEKCIGVHADSSKVEGLNENLECTEKFNGNETIDSSVEVLADVPAVPDDIIAEATPKEHSIKPSRNSKNSSVQRIVGKPENGKPAMSVVKKSTDGKDATISPGVSNGTTKPVVPLRPKNRSYNDRHDADGKAKPTRTTNIRNVVEQSGQSDARTSMRVKASEAFMEVEKMKPLSKGHQSKMEGNKENPISPTEDAKHCRVRGLPNYNFSFKCDERAERRREYYTKLEEKIHAMELEKSNMDAKAKEAQEAELKMLRKTLTFKASPMPSFYQEPPPLKVELKKIPTTRAKSPKLGRKKSPPLRDSDGSSDHKARPARLSLDEKVVHITLTKEPSPGYVKKHVRKSLPKLPSEKMTLSSDLRNTSHKSSLIKDQKNNSSKEQITSLGMRQEMIIKPTLTKHVASDVAATQEEQASIIHQSITVEQ</sequence>
<dbReference type="AlphaFoldDB" id="A0AAV3QPX2"/>
<keyword evidence="5" id="KW-0206">Cytoskeleton</keyword>
<feature type="region of interest" description="Disordered" evidence="7">
    <location>
        <begin position="86"/>
        <end position="168"/>
    </location>
</feature>
<organism evidence="9 10">
    <name type="scientific">Lithospermum erythrorhizon</name>
    <name type="common">Purple gromwell</name>
    <name type="synonym">Lithospermum officinale var. erythrorhizon</name>
    <dbReference type="NCBI Taxonomy" id="34254"/>
    <lineage>
        <taxon>Eukaryota</taxon>
        <taxon>Viridiplantae</taxon>
        <taxon>Streptophyta</taxon>
        <taxon>Embryophyta</taxon>
        <taxon>Tracheophyta</taxon>
        <taxon>Spermatophyta</taxon>
        <taxon>Magnoliopsida</taxon>
        <taxon>eudicotyledons</taxon>
        <taxon>Gunneridae</taxon>
        <taxon>Pentapetalae</taxon>
        <taxon>asterids</taxon>
        <taxon>lamiids</taxon>
        <taxon>Boraginales</taxon>
        <taxon>Boraginaceae</taxon>
        <taxon>Boraginoideae</taxon>
        <taxon>Lithospermeae</taxon>
        <taxon>Lithospermum</taxon>
    </lineage>
</organism>
<dbReference type="GO" id="GO:0005874">
    <property type="term" value="C:microtubule"/>
    <property type="evidence" value="ECO:0007669"/>
    <property type="project" value="UniProtKB-KW"/>
</dbReference>
<feature type="compositionally biased region" description="Polar residues" evidence="7">
    <location>
        <begin position="95"/>
        <end position="105"/>
    </location>
</feature>
<dbReference type="EMBL" id="BAABME010005596">
    <property type="protein sequence ID" value="GAA0166079.1"/>
    <property type="molecule type" value="Genomic_DNA"/>
</dbReference>
<feature type="compositionally biased region" description="Polar residues" evidence="7">
    <location>
        <begin position="386"/>
        <end position="398"/>
    </location>
</feature>
<protein>
    <recommendedName>
        <fullName evidence="8">TPX2 C-terminal domain-containing protein</fullName>
    </recommendedName>
</protein>
<feature type="region of interest" description="Disordered" evidence="7">
    <location>
        <begin position="386"/>
        <end position="411"/>
    </location>
</feature>
<feature type="region of interest" description="Disordered" evidence="7">
    <location>
        <begin position="297"/>
        <end position="349"/>
    </location>
</feature>
<dbReference type="GO" id="GO:0008017">
    <property type="term" value="F:microtubule binding"/>
    <property type="evidence" value="ECO:0007669"/>
    <property type="project" value="InterPro"/>
</dbReference>
<evidence type="ECO:0000313" key="10">
    <source>
        <dbReference type="Proteomes" id="UP001454036"/>
    </source>
</evidence>
<evidence type="ECO:0000313" key="9">
    <source>
        <dbReference type="EMBL" id="GAA0166079.1"/>
    </source>
</evidence>
<name>A0AAV3QPX2_LITER</name>
<evidence type="ECO:0000256" key="2">
    <source>
        <dbReference type="ARBA" id="ARBA00005885"/>
    </source>
</evidence>
<evidence type="ECO:0000256" key="7">
    <source>
        <dbReference type="SAM" id="MobiDB-lite"/>
    </source>
</evidence>
<feature type="region of interest" description="Disordered" evidence="7">
    <location>
        <begin position="202"/>
        <end position="227"/>
    </location>
</feature>
<dbReference type="Proteomes" id="UP001454036">
    <property type="component" value="Unassembled WGS sequence"/>
</dbReference>
<feature type="region of interest" description="Disordered" evidence="7">
    <location>
        <begin position="1"/>
        <end position="23"/>
    </location>
</feature>
<dbReference type="InterPro" id="IPR027329">
    <property type="entry name" value="TPX2_C"/>
</dbReference>
<reference evidence="9 10" key="1">
    <citation type="submission" date="2024-01" db="EMBL/GenBank/DDBJ databases">
        <title>The complete chloroplast genome sequence of Lithospermum erythrorhizon: insights into the phylogenetic relationship among Boraginaceae species and the maternal lineages of purple gromwells.</title>
        <authorList>
            <person name="Okada T."/>
            <person name="Watanabe K."/>
        </authorList>
    </citation>
    <scope>NUCLEOTIDE SEQUENCE [LARGE SCALE GENOMIC DNA]</scope>
</reference>
<keyword evidence="4" id="KW-0493">Microtubule</keyword>
<accession>A0AAV3QPX2</accession>
<evidence type="ECO:0000256" key="3">
    <source>
        <dbReference type="ARBA" id="ARBA00022490"/>
    </source>
</evidence>
<comment type="subcellular location">
    <subcellularLocation>
        <location evidence="1">Cytoplasm</location>
        <location evidence="1">Cytoskeleton</location>
    </subcellularLocation>
</comment>
<comment type="caution">
    <text evidence="9">The sequence shown here is derived from an EMBL/GenBank/DDBJ whole genome shotgun (WGS) entry which is preliminary data.</text>
</comment>
<gene>
    <name evidence="9" type="ORF">LIER_21321</name>
</gene>
<feature type="compositionally biased region" description="Basic and acidic residues" evidence="7">
    <location>
        <begin position="153"/>
        <end position="164"/>
    </location>
</feature>
<keyword evidence="6" id="KW-0175">Coiled coil</keyword>
<evidence type="ECO:0000259" key="8">
    <source>
        <dbReference type="Pfam" id="PF06886"/>
    </source>
</evidence>
<feature type="coiled-coil region" evidence="6">
    <location>
        <begin position="255"/>
        <end position="285"/>
    </location>
</feature>
<dbReference type="PANTHER" id="PTHR31358">
    <property type="entry name" value="PROTEIN WVD2-LIKE 4"/>
    <property type="match status" value="1"/>
</dbReference>
<comment type="similarity">
    <text evidence="2">Belongs to the TPX2 family.</text>
</comment>
<keyword evidence="3" id="KW-0963">Cytoplasm</keyword>
<feature type="domain" description="TPX2 C-terminal" evidence="8">
    <location>
        <begin position="240"/>
        <end position="310"/>
    </location>
</feature>